<feature type="domain" description="HipA-like kinase" evidence="1">
    <location>
        <begin position="14"/>
        <end position="245"/>
    </location>
</feature>
<protein>
    <recommendedName>
        <fullName evidence="1">HipA-like kinase domain-containing protein</fullName>
    </recommendedName>
</protein>
<evidence type="ECO:0000313" key="2">
    <source>
        <dbReference type="EMBL" id="MDR6841446.1"/>
    </source>
</evidence>
<dbReference type="InterPro" id="IPR046748">
    <property type="entry name" value="HipA_2"/>
</dbReference>
<organism evidence="2 3">
    <name type="scientific">Pseudoxanthomonas sacheonensis</name>
    <dbReference type="NCBI Taxonomy" id="443615"/>
    <lineage>
        <taxon>Bacteria</taxon>
        <taxon>Pseudomonadati</taxon>
        <taxon>Pseudomonadota</taxon>
        <taxon>Gammaproteobacteria</taxon>
        <taxon>Lysobacterales</taxon>
        <taxon>Lysobacteraceae</taxon>
        <taxon>Pseudoxanthomonas</taxon>
    </lineage>
</organism>
<keyword evidence="3" id="KW-1185">Reference proteome</keyword>
<reference evidence="2 3" key="1">
    <citation type="submission" date="2023-07" db="EMBL/GenBank/DDBJ databases">
        <title>Sorghum-associated microbial communities from plants grown in Nebraska, USA.</title>
        <authorList>
            <person name="Schachtman D."/>
        </authorList>
    </citation>
    <scope>NUCLEOTIDE SEQUENCE [LARGE SCALE GENOMIC DNA]</scope>
    <source>
        <strain evidence="2 3">BE107</strain>
    </source>
</reference>
<dbReference type="Proteomes" id="UP001254759">
    <property type="component" value="Unassembled WGS sequence"/>
</dbReference>
<proteinExistence type="predicted"/>
<accession>A0ABU1RRQ3</accession>
<gene>
    <name evidence="2" type="ORF">J2W94_001731</name>
</gene>
<sequence>MSLRTISATRYVTPLREGGSMPAVVEADDEGMYVLKFRGAGQGAKALVAELIAGEIARTLGLPIPEIVLLELDPDLARTEPDPEIQHLIRESAGLNLALDYLPGAVNFDPVAEQPSGELASRIVWFDAYVSNVDRTPRNTNLLMWHRQLRLIDHGAALYFHHGWDGSSANAGNPFKMIKDHVLLPWAEALPAADAALSAKLDRGILQDIVAQVPDSWLLNADAFADPATQRSAYVEYLVRRLDQRQSFVQEAIHARQ</sequence>
<dbReference type="EMBL" id="JAVDTT010000002">
    <property type="protein sequence ID" value="MDR6841446.1"/>
    <property type="molecule type" value="Genomic_DNA"/>
</dbReference>
<name>A0ABU1RRQ3_9GAMM</name>
<evidence type="ECO:0000313" key="3">
    <source>
        <dbReference type="Proteomes" id="UP001254759"/>
    </source>
</evidence>
<comment type="caution">
    <text evidence="2">The sequence shown here is derived from an EMBL/GenBank/DDBJ whole genome shotgun (WGS) entry which is preliminary data.</text>
</comment>
<evidence type="ECO:0000259" key="1">
    <source>
        <dbReference type="Pfam" id="PF20613"/>
    </source>
</evidence>
<dbReference type="Pfam" id="PF20613">
    <property type="entry name" value="HipA_2"/>
    <property type="match status" value="1"/>
</dbReference>